<name>A0A2G9RUE5_AQUCT</name>
<gene>
    <name evidence="1" type="ORF">AB205_0122370</name>
</gene>
<proteinExistence type="predicted"/>
<evidence type="ECO:0000313" key="2">
    <source>
        <dbReference type="Proteomes" id="UP000228934"/>
    </source>
</evidence>
<dbReference type="EMBL" id="KV929888">
    <property type="protein sequence ID" value="PIO30803.1"/>
    <property type="molecule type" value="Genomic_DNA"/>
</dbReference>
<dbReference type="AlphaFoldDB" id="A0A2G9RUE5"/>
<organism evidence="1 2">
    <name type="scientific">Aquarana catesbeiana</name>
    <name type="common">American bullfrog</name>
    <name type="synonym">Rana catesbeiana</name>
    <dbReference type="NCBI Taxonomy" id="8400"/>
    <lineage>
        <taxon>Eukaryota</taxon>
        <taxon>Metazoa</taxon>
        <taxon>Chordata</taxon>
        <taxon>Craniata</taxon>
        <taxon>Vertebrata</taxon>
        <taxon>Euteleostomi</taxon>
        <taxon>Amphibia</taxon>
        <taxon>Batrachia</taxon>
        <taxon>Anura</taxon>
        <taxon>Neobatrachia</taxon>
        <taxon>Ranoidea</taxon>
        <taxon>Ranidae</taxon>
        <taxon>Aquarana</taxon>
    </lineage>
</organism>
<accession>A0A2G9RUE5</accession>
<sequence>MRNKIRDQNLQDIKTAGPQSQVLSGVVMDRSMVQ</sequence>
<evidence type="ECO:0000313" key="1">
    <source>
        <dbReference type="EMBL" id="PIO30803.1"/>
    </source>
</evidence>
<dbReference type="OrthoDB" id="3238794at2759"/>
<protein>
    <submittedName>
        <fullName evidence="1">Uncharacterized protein</fullName>
    </submittedName>
</protein>
<dbReference type="Proteomes" id="UP000228934">
    <property type="component" value="Unassembled WGS sequence"/>
</dbReference>
<feature type="non-terminal residue" evidence="1">
    <location>
        <position position="34"/>
    </location>
</feature>
<keyword evidence="2" id="KW-1185">Reference proteome</keyword>
<reference evidence="2" key="1">
    <citation type="journal article" date="2017" name="Nat. Commun.">
        <title>The North American bullfrog draft genome provides insight into hormonal regulation of long noncoding RNA.</title>
        <authorList>
            <person name="Hammond S.A."/>
            <person name="Warren R.L."/>
            <person name="Vandervalk B.P."/>
            <person name="Kucuk E."/>
            <person name="Khan H."/>
            <person name="Gibb E.A."/>
            <person name="Pandoh P."/>
            <person name="Kirk H."/>
            <person name="Zhao Y."/>
            <person name="Jones M."/>
            <person name="Mungall A.J."/>
            <person name="Coope R."/>
            <person name="Pleasance S."/>
            <person name="Moore R.A."/>
            <person name="Holt R.A."/>
            <person name="Round J.M."/>
            <person name="Ohora S."/>
            <person name="Walle B.V."/>
            <person name="Veldhoen N."/>
            <person name="Helbing C.C."/>
            <person name="Birol I."/>
        </authorList>
    </citation>
    <scope>NUCLEOTIDE SEQUENCE [LARGE SCALE GENOMIC DNA]</scope>
</reference>